<accession>A0ACC4C6F3</accession>
<name>A0ACC4C6F3_POPAL</name>
<dbReference type="Proteomes" id="UP000309997">
    <property type="component" value="Unassembled WGS sequence"/>
</dbReference>
<organism evidence="1 2">
    <name type="scientific">Populus alba</name>
    <name type="common">White poplar</name>
    <dbReference type="NCBI Taxonomy" id="43335"/>
    <lineage>
        <taxon>Eukaryota</taxon>
        <taxon>Viridiplantae</taxon>
        <taxon>Streptophyta</taxon>
        <taxon>Embryophyta</taxon>
        <taxon>Tracheophyta</taxon>
        <taxon>Spermatophyta</taxon>
        <taxon>Magnoliopsida</taxon>
        <taxon>eudicotyledons</taxon>
        <taxon>Gunneridae</taxon>
        <taxon>Pentapetalae</taxon>
        <taxon>rosids</taxon>
        <taxon>fabids</taxon>
        <taxon>Malpighiales</taxon>
        <taxon>Salicaceae</taxon>
        <taxon>Saliceae</taxon>
        <taxon>Populus</taxon>
    </lineage>
</organism>
<proteinExistence type="predicted"/>
<reference evidence="1 2" key="1">
    <citation type="journal article" date="2024" name="Plant Biotechnol. J.">
        <title>Genome and CRISPR/Cas9 system of a widespread forest tree (Populus alba) in the world.</title>
        <authorList>
            <person name="Liu Y.J."/>
            <person name="Jiang P.F."/>
            <person name="Han X.M."/>
            <person name="Li X.Y."/>
            <person name="Wang H.M."/>
            <person name="Wang Y.J."/>
            <person name="Wang X.X."/>
            <person name="Zeng Q.Y."/>
        </authorList>
    </citation>
    <scope>NUCLEOTIDE SEQUENCE [LARGE SCALE GENOMIC DNA]</scope>
    <source>
        <strain evidence="2">cv. PAL-ZL1</strain>
    </source>
</reference>
<gene>
    <name evidence="1" type="ORF">D5086_013941</name>
</gene>
<dbReference type="EMBL" id="RCHU02000006">
    <property type="protein sequence ID" value="KAL3587074.1"/>
    <property type="molecule type" value="Genomic_DNA"/>
</dbReference>
<evidence type="ECO:0000313" key="1">
    <source>
        <dbReference type="EMBL" id="KAL3587074.1"/>
    </source>
</evidence>
<keyword evidence="2" id="KW-1185">Reference proteome</keyword>
<protein>
    <submittedName>
        <fullName evidence="1">Uncharacterized protein</fullName>
    </submittedName>
</protein>
<evidence type="ECO:0000313" key="2">
    <source>
        <dbReference type="Proteomes" id="UP000309997"/>
    </source>
</evidence>
<comment type="caution">
    <text evidence="1">The sequence shown here is derived from an EMBL/GenBank/DDBJ whole genome shotgun (WGS) entry which is preliminary data.</text>
</comment>
<sequence>MNWDQGVDDHLIDKILDPSHLDGGSHPFSSLRGILKSSGTSAVAWLGMASSYDSRKCRRQTLISGNYGPLNTVTFVPNPDYYSALLWHRLMGRNVLSTALSGTNKICAYAPCAIASVSRSIKLGLANKISCIMPSVLVITARNYIAVDQPRRKHTVKVHVSTENVASNGTLAIQQ</sequence>